<accession>A0A8J1Y5P5</accession>
<dbReference type="EMBL" id="CAIIXF020000009">
    <property type="protein sequence ID" value="CAH1794048.1"/>
    <property type="molecule type" value="Genomic_DNA"/>
</dbReference>
<comment type="caution">
    <text evidence="1">The sequence shown here is derived from an EMBL/GenBank/DDBJ whole genome shotgun (WGS) entry which is preliminary data.</text>
</comment>
<organism evidence="1 2">
    <name type="scientific">Owenia fusiformis</name>
    <name type="common">Polychaete worm</name>
    <dbReference type="NCBI Taxonomy" id="6347"/>
    <lineage>
        <taxon>Eukaryota</taxon>
        <taxon>Metazoa</taxon>
        <taxon>Spiralia</taxon>
        <taxon>Lophotrochozoa</taxon>
        <taxon>Annelida</taxon>
        <taxon>Polychaeta</taxon>
        <taxon>Sedentaria</taxon>
        <taxon>Canalipalpata</taxon>
        <taxon>Sabellida</taxon>
        <taxon>Oweniida</taxon>
        <taxon>Oweniidae</taxon>
        <taxon>Owenia</taxon>
    </lineage>
</organism>
<proteinExistence type="predicted"/>
<reference evidence="1" key="1">
    <citation type="submission" date="2022-03" db="EMBL/GenBank/DDBJ databases">
        <authorList>
            <person name="Martin C."/>
        </authorList>
    </citation>
    <scope>NUCLEOTIDE SEQUENCE</scope>
</reference>
<feature type="non-terminal residue" evidence="1">
    <location>
        <position position="1"/>
    </location>
</feature>
<keyword evidence="2" id="KW-1185">Reference proteome</keyword>
<name>A0A8J1Y5P5_OWEFU</name>
<sequence>RTPANRAREGMYQTAATHKHHGDTVIYIHDSPSDQNQQNCMNNKTFKHSSDAENKCINTIQTTRTTECDFFNDTENRQTVESNSSKQDKTDDCIDATYYEEPNNRSILTWTNATRMPTSTKFKYTHCSSSNRSILYNNQQIYTESDATSSADSISQMVNQKCCYSPYSKTISPTDYKLLNVASFMDNDRTSLVELTNQIYVHPGFPSSDSSELASSPKLQLSRMECDLLSHASYVLCPNSGAAHKGCHSHHCYVDMEH</sequence>
<dbReference type="Proteomes" id="UP000749559">
    <property type="component" value="Unassembled WGS sequence"/>
</dbReference>
<gene>
    <name evidence="1" type="ORF">OFUS_LOCUS18815</name>
</gene>
<evidence type="ECO:0000313" key="1">
    <source>
        <dbReference type="EMBL" id="CAH1794048.1"/>
    </source>
</evidence>
<protein>
    <submittedName>
        <fullName evidence="1">Uncharacterized protein</fullName>
    </submittedName>
</protein>
<dbReference type="AlphaFoldDB" id="A0A8J1Y5P5"/>
<evidence type="ECO:0000313" key="2">
    <source>
        <dbReference type="Proteomes" id="UP000749559"/>
    </source>
</evidence>